<proteinExistence type="predicted"/>
<feature type="compositionally biased region" description="Low complexity" evidence="1">
    <location>
        <begin position="62"/>
        <end position="76"/>
    </location>
</feature>
<name>A0A9Q3PG35_9BASI</name>
<evidence type="ECO:0000313" key="3">
    <source>
        <dbReference type="Proteomes" id="UP000765509"/>
    </source>
</evidence>
<organism evidence="2 3">
    <name type="scientific">Austropuccinia psidii MF-1</name>
    <dbReference type="NCBI Taxonomy" id="1389203"/>
    <lineage>
        <taxon>Eukaryota</taxon>
        <taxon>Fungi</taxon>
        <taxon>Dikarya</taxon>
        <taxon>Basidiomycota</taxon>
        <taxon>Pucciniomycotina</taxon>
        <taxon>Pucciniomycetes</taxon>
        <taxon>Pucciniales</taxon>
        <taxon>Sphaerophragmiaceae</taxon>
        <taxon>Austropuccinia</taxon>
    </lineage>
</organism>
<reference evidence="2" key="1">
    <citation type="submission" date="2021-03" db="EMBL/GenBank/DDBJ databases">
        <title>Draft genome sequence of rust myrtle Austropuccinia psidii MF-1, a brazilian biotype.</title>
        <authorList>
            <person name="Quecine M.C."/>
            <person name="Pachon D.M.R."/>
            <person name="Bonatelli M.L."/>
            <person name="Correr F.H."/>
            <person name="Franceschini L.M."/>
            <person name="Leite T.F."/>
            <person name="Margarido G.R.A."/>
            <person name="Almeida C.A."/>
            <person name="Ferrarezi J.A."/>
            <person name="Labate C.A."/>
        </authorList>
    </citation>
    <scope>NUCLEOTIDE SEQUENCE</scope>
    <source>
        <strain evidence="2">MF-1</strain>
    </source>
</reference>
<evidence type="ECO:0000256" key="1">
    <source>
        <dbReference type="SAM" id="MobiDB-lite"/>
    </source>
</evidence>
<gene>
    <name evidence="2" type="ORF">O181_099670</name>
</gene>
<sequence length="159" mass="16676">MPIQNSPPARQTRSQGRAQAVLTSTPRAPLDGTAAIPQLTAQSNRGPCMEGAAPSRKKGIVPRRSSSFSGVVGRFPALSRTTSKGPGEDGEEEGENSVAEEESDGTEGVPALVRASQRTGGPTSTQAYQPVSHQSEPFLVAIIQQMTQIMANFQEASVS</sequence>
<protein>
    <submittedName>
        <fullName evidence="2">Uncharacterized protein</fullName>
    </submittedName>
</protein>
<dbReference type="AlphaFoldDB" id="A0A9Q3PG35"/>
<feature type="compositionally biased region" description="Polar residues" evidence="1">
    <location>
        <begin position="1"/>
        <end position="26"/>
    </location>
</feature>
<dbReference type="EMBL" id="AVOT02068883">
    <property type="protein sequence ID" value="MBW0559955.1"/>
    <property type="molecule type" value="Genomic_DNA"/>
</dbReference>
<feature type="compositionally biased region" description="Polar residues" evidence="1">
    <location>
        <begin position="116"/>
        <end position="131"/>
    </location>
</feature>
<feature type="compositionally biased region" description="Acidic residues" evidence="1">
    <location>
        <begin position="88"/>
        <end position="105"/>
    </location>
</feature>
<comment type="caution">
    <text evidence="2">The sequence shown here is derived from an EMBL/GenBank/DDBJ whole genome shotgun (WGS) entry which is preliminary data.</text>
</comment>
<feature type="region of interest" description="Disordered" evidence="1">
    <location>
        <begin position="1"/>
        <end position="131"/>
    </location>
</feature>
<dbReference type="Proteomes" id="UP000765509">
    <property type="component" value="Unassembled WGS sequence"/>
</dbReference>
<evidence type="ECO:0000313" key="2">
    <source>
        <dbReference type="EMBL" id="MBW0559955.1"/>
    </source>
</evidence>
<accession>A0A9Q3PG35</accession>
<keyword evidence="3" id="KW-1185">Reference proteome</keyword>